<sequence length="152" mass="16828">MKNLALLAATGTMLVTALPAQAAVLPAAPAPIAAGYTSTTATFDQTAEYDRRWHDRRYRDGRGYRYDDRRYDDRRYAERRLSRNDRVWRGNDGRYYCRRDNGTTGLVVGAVGGALLGRTIDTRGDRSLGTLLGAIGGGLLGREVDRGEARCR</sequence>
<evidence type="ECO:0000256" key="2">
    <source>
        <dbReference type="ARBA" id="ARBA00008681"/>
    </source>
</evidence>
<dbReference type="RefSeq" id="WP_068352772.1">
    <property type="nucleotide sequence ID" value="NZ_CP016033.1"/>
</dbReference>
<protein>
    <recommendedName>
        <fullName evidence="3">17 kDa surface antigen</fullName>
    </recommendedName>
</protein>
<dbReference type="AlphaFoldDB" id="A0A192D7R9"/>
<organism evidence="8 9">
    <name type="scientific">Erythrobacter neustonensis</name>
    <dbReference type="NCBI Taxonomy" id="1112"/>
    <lineage>
        <taxon>Bacteria</taxon>
        <taxon>Pseudomonadati</taxon>
        <taxon>Pseudomonadota</taxon>
        <taxon>Alphaproteobacteria</taxon>
        <taxon>Sphingomonadales</taxon>
        <taxon>Erythrobacteraceae</taxon>
        <taxon>Erythrobacter/Porphyrobacter group</taxon>
        <taxon>Erythrobacter</taxon>
    </lineage>
</organism>
<keyword evidence="5" id="KW-0449">Lipoprotein</keyword>
<dbReference type="Pfam" id="PF05433">
    <property type="entry name" value="Rick_17kDa_Anti"/>
    <property type="match status" value="1"/>
</dbReference>
<evidence type="ECO:0000256" key="5">
    <source>
        <dbReference type="ARBA" id="ARBA00023288"/>
    </source>
</evidence>
<dbReference type="STRING" id="1112.A9D12_13610"/>
<keyword evidence="4" id="KW-0472">Membrane</keyword>
<keyword evidence="9" id="KW-1185">Reference proteome</keyword>
<accession>A0A192D7R9</accession>
<evidence type="ECO:0000256" key="3">
    <source>
        <dbReference type="ARBA" id="ARBA00015281"/>
    </source>
</evidence>
<name>A0A192D7R9_9SPHN</name>
<reference evidence="8 9" key="1">
    <citation type="submission" date="2016-05" db="EMBL/GenBank/DDBJ databases">
        <title>Compelete Genome Sequence of Bacteriochlorophyll-Synthesizing Bacterium Porphyrobacter neustonensis DSM 9434.</title>
        <authorList>
            <person name="Shi X.-L."/>
            <person name="Wu Y.-H."/>
            <person name="Cheng H."/>
            <person name="Xu L."/>
            <person name="Zhang X.-Q."/>
            <person name="Wang C.-S."/>
            <person name="Xu X.-W."/>
        </authorList>
    </citation>
    <scope>NUCLEOTIDE SEQUENCE [LARGE SCALE GENOMIC DNA]</scope>
    <source>
        <strain evidence="8 9">DSM 9434</strain>
    </source>
</reference>
<dbReference type="InterPro" id="IPR051407">
    <property type="entry name" value="Bact_OM_lipoprot/Surf_antigen"/>
</dbReference>
<gene>
    <name evidence="8" type="ORF">A9D12_13610</name>
</gene>
<feature type="domain" description="Glycine zipper 2TM" evidence="7">
    <location>
        <begin position="105"/>
        <end position="144"/>
    </location>
</feature>
<evidence type="ECO:0000256" key="4">
    <source>
        <dbReference type="ARBA" id="ARBA00023136"/>
    </source>
</evidence>
<proteinExistence type="inferred from homology"/>
<feature type="chain" id="PRO_5008251865" description="17 kDa surface antigen" evidence="6">
    <location>
        <begin position="23"/>
        <end position="152"/>
    </location>
</feature>
<evidence type="ECO:0000313" key="9">
    <source>
        <dbReference type="Proteomes" id="UP000078263"/>
    </source>
</evidence>
<evidence type="ECO:0000256" key="1">
    <source>
        <dbReference type="ARBA" id="ARBA00004459"/>
    </source>
</evidence>
<dbReference type="GO" id="GO:0009279">
    <property type="term" value="C:cell outer membrane"/>
    <property type="evidence" value="ECO:0007669"/>
    <property type="project" value="UniProtKB-SubCell"/>
</dbReference>
<dbReference type="Proteomes" id="UP000078263">
    <property type="component" value="Chromosome"/>
</dbReference>
<comment type="similarity">
    <text evidence="2">Belongs to the rickettsiale 17 kDa surface antigen family.</text>
</comment>
<evidence type="ECO:0000259" key="7">
    <source>
        <dbReference type="Pfam" id="PF05433"/>
    </source>
</evidence>
<keyword evidence="6" id="KW-0732">Signal</keyword>
<dbReference type="KEGG" id="pns:A9D12_13610"/>
<dbReference type="InterPro" id="IPR008816">
    <property type="entry name" value="Gly_zipper_2TM_dom"/>
</dbReference>
<evidence type="ECO:0000256" key="6">
    <source>
        <dbReference type="SAM" id="SignalP"/>
    </source>
</evidence>
<dbReference type="PANTHER" id="PTHR35603:SF2">
    <property type="entry name" value="OUTER MEMBRANE LIPOPROTEIN"/>
    <property type="match status" value="1"/>
</dbReference>
<dbReference type="EMBL" id="CP016033">
    <property type="protein sequence ID" value="ANK13814.1"/>
    <property type="molecule type" value="Genomic_DNA"/>
</dbReference>
<dbReference type="PANTHER" id="PTHR35603">
    <property type="match status" value="1"/>
</dbReference>
<feature type="signal peptide" evidence="6">
    <location>
        <begin position="1"/>
        <end position="22"/>
    </location>
</feature>
<comment type="subcellular location">
    <subcellularLocation>
        <location evidence="1">Cell outer membrane</location>
        <topology evidence="1">Lipid-anchor</topology>
    </subcellularLocation>
</comment>
<evidence type="ECO:0000313" key="8">
    <source>
        <dbReference type="EMBL" id="ANK13814.1"/>
    </source>
</evidence>